<dbReference type="EMBL" id="EF057797">
    <property type="protein sequence ID" value="ABM73379.1"/>
    <property type="molecule type" value="Genomic_DNA"/>
</dbReference>
<dbReference type="Gene3D" id="1.10.10.10">
    <property type="entry name" value="Winged helix-like DNA-binding domain superfamily/Winged helix DNA-binding domain"/>
    <property type="match status" value="1"/>
</dbReference>
<proteinExistence type="predicted"/>
<dbReference type="KEGG" id="vg:5076244"/>
<sequence>MGITVTKKTWADMIGKSPRWVSKLIEEGMPVKGGGGRGVAVEIDTEDAINWLIRQEVMKRYGDGEEIEEGSVADEDRQLKRVRREKIQLEIDAARRKVVPFDATEAILFRIAAVFGTQLDALASRNASEFAALDDPAEIRQKLFAECRRIRAATAERLLSEVQALAAEIDGLLEVDGGDGEGSAAEDS</sequence>
<organism evidence="1 2">
    <name type="scientific">Vibrio phage VP882</name>
    <dbReference type="NCBI Taxonomy" id="2913982"/>
    <lineage>
        <taxon>Viruses</taxon>
        <taxon>Duplodnaviria</taxon>
        <taxon>Heunggongvirae</taxon>
        <taxon>Uroviricota</taxon>
        <taxon>Caudoviricetes</taxon>
        <taxon>Hapunavirus</taxon>
        <taxon>Hapunavirus VP882</taxon>
    </lineage>
</organism>
<evidence type="ECO:0008006" key="3">
    <source>
        <dbReference type="Google" id="ProtNLM"/>
    </source>
</evidence>
<evidence type="ECO:0000313" key="1">
    <source>
        <dbReference type="EMBL" id="ABM73379.1"/>
    </source>
</evidence>
<protein>
    <recommendedName>
        <fullName evidence="3">Terminase small subunit</fullName>
    </recommendedName>
</protein>
<dbReference type="Proteomes" id="UP000008090">
    <property type="component" value="Segment"/>
</dbReference>
<evidence type="ECO:0000313" key="2">
    <source>
        <dbReference type="Proteomes" id="UP000008090"/>
    </source>
</evidence>
<dbReference type="GeneID" id="5076244"/>
<name>A2I2W4_9CAUD</name>
<keyword evidence="2" id="KW-1185">Reference proteome</keyword>
<dbReference type="InterPro" id="IPR036388">
    <property type="entry name" value="WH-like_DNA-bd_sf"/>
</dbReference>
<dbReference type="RefSeq" id="YP_001039813.1">
    <property type="nucleotide sequence ID" value="NC_009016.1"/>
</dbReference>
<accession>A2I2W4</accession>
<reference evidence="1 2" key="1">
    <citation type="journal article" date="2009" name="Appl. Environ. Microbiol.">
        <title>Characterization of a new plasmid-like prophage in a pandemic Vibrio parahaemolyticus O3:K6 strain.</title>
        <authorList>
            <person name="Lan S.F."/>
            <person name="Huang C.H."/>
            <person name="Chang C.H."/>
            <person name="Liao W.C."/>
            <person name="Lin I.H."/>
            <person name="Jian W.N."/>
            <person name="Wu Y.G."/>
            <person name="Chen S.Y."/>
            <person name="Wong H.C."/>
        </authorList>
    </citation>
    <scope>NUCLEOTIDE SEQUENCE [LARGE SCALE GENOMIC DNA]</scope>
</reference>